<dbReference type="STRING" id="92696.A0A4R0R4V1"/>
<dbReference type="AlphaFoldDB" id="A0A4R0R4V1"/>
<accession>A0A4R0R4V1</accession>
<organism evidence="1 2">
    <name type="scientific">Steccherinum ochraceum</name>
    <dbReference type="NCBI Taxonomy" id="92696"/>
    <lineage>
        <taxon>Eukaryota</taxon>
        <taxon>Fungi</taxon>
        <taxon>Dikarya</taxon>
        <taxon>Basidiomycota</taxon>
        <taxon>Agaricomycotina</taxon>
        <taxon>Agaricomycetes</taxon>
        <taxon>Polyporales</taxon>
        <taxon>Steccherinaceae</taxon>
        <taxon>Steccherinum</taxon>
    </lineage>
</organism>
<dbReference type="Pfam" id="PF11901">
    <property type="entry name" value="DM9"/>
    <property type="match status" value="1"/>
</dbReference>
<comment type="caution">
    <text evidence="1">The sequence shown here is derived from an EMBL/GenBank/DDBJ whole genome shotgun (WGS) entry which is preliminary data.</text>
</comment>
<proteinExistence type="predicted"/>
<dbReference type="Proteomes" id="UP000292702">
    <property type="component" value="Unassembled WGS sequence"/>
</dbReference>
<evidence type="ECO:0000313" key="1">
    <source>
        <dbReference type="EMBL" id="TCD61113.1"/>
    </source>
</evidence>
<evidence type="ECO:0000313" key="2">
    <source>
        <dbReference type="Proteomes" id="UP000292702"/>
    </source>
</evidence>
<keyword evidence="2" id="KW-1185">Reference proteome</keyword>
<dbReference type="InterPro" id="IPR006616">
    <property type="entry name" value="DM9_repeat"/>
</dbReference>
<dbReference type="OrthoDB" id="2142040at2759"/>
<sequence>TGVPVAYEPDGHTPVFIGSAIMGNAVHPCKIVPTLVPPCRVPYGGAEHGHNGRYDLLPFDPQTMEWVETSKGKIPAGRRPIEGGYEDHSGKLYHALGTVHGARVPGKAGEHLGGATLAFGGAEHFVDKDYAVLCWR</sequence>
<feature type="non-terminal residue" evidence="1">
    <location>
        <position position="1"/>
    </location>
</feature>
<dbReference type="PANTHER" id="PTHR31649">
    <property type="entry name" value="AGAP009604-PA"/>
    <property type="match status" value="1"/>
</dbReference>
<dbReference type="EMBL" id="RWJN01000503">
    <property type="protein sequence ID" value="TCD61113.1"/>
    <property type="molecule type" value="Genomic_DNA"/>
</dbReference>
<protein>
    <submittedName>
        <fullName evidence="1">Uncharacterized protein</fullName>
    </submittedName>
</protein>
<gene>
    <name evidence="1" type="ORF">EIP91_009009</name>
</gene>
<name>A0A4R0R4V1_9APHY</name>
<reference evidence="1 2" key="1">
    <citation type="submission" date="2018-11" db="EMBL/GenBank/DDBJ databases">
        <title>Genome assembly of Steccherinum ochraceum LE-BIN_3174, the white-rot fungus of the Steccherinaceae family (The Residual Polyporoid clade, Polyporales, Basidiomycota).</title>
        <authorList>
            <person name="Fedorova T.V."/>
            <person name="Glazunova O.A."/>
            <person name="Landesman E.O."/>
            <person name="Moiseenko K.V."/>
            <person name="Psurtseva N.V."/>
            <person name="Savinova O.S."/>
            <person name="Shakhova N.V."/>
            <person name="Tyazhelova T.V."/>
            <person name="Vasina D.V."/>
        </authorList>
    </citation>
    <scope>NUCLEOTIDE SEQUENCE [LARGE SCALE GENOMIC DNA]</scope>
    <source>
        <strain evidence="1 2">LE-BIN_3174</strain>
    </source>
</reference>
<dbReference type="PANTHER" id="PTHR31649:SF1">
    <property type="entry name" value="FARNESOIC ACID O-METHYL TRANSFERASE DOMAIN-CONTAINING PROTEIN"/>
    <property type="match status" value="1"/>
</dbReference>